<sequence length="183" mass="20585">KRAKESDIVALVFEAQDWLNFLTASTLPHWENDAGGRSLVDAFVLLKMNEIGAVPFANSIIVFNKSDQVLDHSLFPTNDPRVSLISCVDQSGWSLFLDRLTANVKQRVESDSSEPAFISRERHRQLLSLAVNHLREFNRMDESTVVEAAEELRLAADCIGQISGRIDTQRVLDHIFSQFCIGK</sequence>
<feature type="non-terminal residue" evidence="2">
    <location>
        <position position="1"/>
    </location>
</feature>
<dbReference type="PANTHER" id="PTHR42714:SF2">
    <property type="entry name" value="TRNA MODIFICATION GTPASE GTPBP3, MITOCHONDRIAL"/>
    <property type="match status" value="1"/>
</dbReference>
<proteinExistence type="predicted"/>
<dbReference type="STRING" id="133383.A0A1R0GSL7"/>
<protein>
    <submittedName>
        <fullName evidence="2">tRNA modification GTPase MnmE</fullName>
    </submittedName>
</protein>
<accession>A0A1R0GSL7</accession>
<dbReference type="Pfam" id="PF12631">
    <property type="entry name" value="MnmE_helical"/>
    <property type="match status" value="1"/>
</dbReference>
<feature type="domain" description="MnmE helical" evidence="1">
    <location>
        <begin position="81"/>
        <end position="180"/>
    </location>
</feature>
<dbReference type="InterPro" id="IPR025867">
    <property type="entry name" value="MnmE_helical"/>
</dbReference>
<keyword evidence="3" id="KW-1185">Reference proteome</keyword>
<evidence type="ECO:0000313" key="3">
    <source>
        <dbReference type="Proteomes" id="UP000187455"/>
    </source>
</evidence>
<evidence type="ECO:0000313" key="2">
    <source>
        <dbReference type="EMBL" id="OLY79897.1"/>
    </source>
</evidence>
<dbReference type="Proteomes" id="UP000187455">
    <property type="component" value="Unassembled WGS sequence"/>
</dbReference>
<dbReference type="Gene3D" id="1.20.120.430">
    <property type="entry name" value="tRNA modification GTPase MnmE domain 2"/>
    <property type="match status" value="1"/>
</dbReference>
<dbReference type="AlphaFoldDB" id="A0A1R0GSL7"/>
<dbReference type="Gene3D" id="3.40.50.300">
    <property type="entry name" value="P-loop containing nucleotide triphosphate hydrolases"/>
    <property type="match status" value="1"/>
</dbReference>
<organism evidence="2 3">
    <name type="scientific">Smittium mucronatum</name>
    <dbReference type="NCBI Taxonomy" id="133383"/>
    <lineage>
        <taxon>Eukaryota</taxon>
        <taxon>Fungi</taxon>
        <taxon>Fungi incertae sedis</taxon>
        <taxon>Zoopagomycota</taxon>
        <taxon>Kickxellomycotina</taxon>
        <taxon>Harpellomycetes</taxon>
        <taxon>Harpellales</taxon>
        <taxon>Legeriomycetaceae</taxon>
        <taxon>Smittium</taxon>
    </lineage>
</organism>
<dbReference type="EMBL" id="LSSL01004001">
    <property type="protein sequence ID" value="OLY79897.1"/>
    <property type="molecule type" value="Genomic_DNA"/>
</dbReference>
<dbReference type="InterPro" id="IPR027417">
    <property type="entry name" value="P-loop_NTPase"/>
</dbReference>
<dbReference type="InterPro" id="IPR027368">
    <property type="entry name" value="MnmE_dom2"/>
</dbReference>
<dbReference type="OrthoDB" id="188276at2759"/>
<dbReference type="SUPFAM" id="SSF116878">
    <property type="entry name" value="TrmE connector domain"/>
    <property type="match status" value="1"/>
</dbReference>
<dbReference type="PANTHER" id="PTHR42714">
    <property type="entry name" value="TRNA MODIFICATION GTPASE GTPBP3"/>
    <property type="match status" value="1"/>
</dbReference>
<dbReference type="GO" id="GO:0005739">
    <property type="term" value="C:mitochondrion"/>
    <property type="evidence" value="ECO:0007669"/>
    <property type="project" value="TreeGrafter"/>
</dbReference>
<evidence type="ECO:0000259" key="1">
    <source>
        <dbReference type="Pfam" id="PF12631"/>
    </source>
</evidence>
<reference evidence="2 3" key="1">
    <citation type="journal article" date="2016" name="Mol. Biol. Evol.">
        <title>Genome-Wide Survey of Gut Fungi (Harpellales) Reveals the First Horizontally Transferred Ubiquitin Gene from a Mosquito Host.</title>
        <authorList>
            <person name="Wang Y."/>
            <person name="White M.M."/>
            <person name="Kvist S."/>
            <person name="Moncalvo J.M."/>
        </authorList>
    </citation>
    <scope>NUCLEOTIDE SEQUENCE [LARGE SCALE GENOMIC DNA]</scope>
    <source>
        <strain evidence="2 3">ALG-7-W6</strain>
    </source>
</reference>
<dbReference type="GO" id="GO:0030488">
    <property type="term" value="P:tRNA methylation"/>
    <property type="evidence" value="ECO:0007669"/>
    <property type="project" value="TreeGrafter"/>
</dbReference>
<comment type="caution">
    <text evidence="2">The sequence shown here is derived from an EMBL/GenBank/DDBJ whole genome shotgun (WGS) entry which is preliminary data.</text>
</comment>
<dbReference type="GO" id="GO:0002098">
    <property type="term" value="P:tRNA wobble uridine modification"/>
    <property type="evidence" value="ECO:0007669"/>
    <property type="project" value="TreeGrafter"/>
</dbReference>
<name>A0A1R0GSL7_9FUNG</name>
<gene>
    <name evidence="2" type="ORF">AYI68_g6023</name>
</gene>